<gene>
    <name evidence="1" type="ORF">F8388_002150</name>
    <name evidence="2" type="ORF">G4B88_024153</name>
</gene>
<comment type="caution">
    <text evidence="2">The sequence shown here is derived from an EMBL/GenBank/DDBJ whole genome shotgun (WGS) entry which is preliminary data.</text>
</comment>
<dbReference type="Proteomes" id="UP000525078">
    <property type="component" value="Unassembled WGS sequence"/>
</dbReference>
<evidence type="ECO:0000313" key="4">
    <source>
        <dbReference type="Proteomes" id="UP000583929"/>
    </source>
</evidence>
<proteinExistence type="predicted"/>
<evidence type="ECO:0000313" key="1">
    <source>
        <dbReference type="EMBL" id="KAF4363609.1"/>
    </source>
</evidence>
<dbReference type="EMBL" id="JAATIQ010000066">
    <property type="protein sequence ID" value="KAF4389872.1"/>
    <property type="molecule type" value="Genomic_DNA"/>
</dbReference>
<dbReference type="PANTHER" id="PTHR33232:SF20">
    <property type="entry name" value="PROTEIN SIEVE ELEMENT OCCLUSION B-LIKE"/>
    <property type="match status" value="1"/>
</dbReference>
<name>A0A7J6H3L2_CANSA</name>
<reference evidence="3 4" key="1">
    <citation type="journal article" date="2020" name="bioRxiv">
        <title>Sequence and annotation of 42 cannabis genomes reveals extensive copy number variation in cannabinoid synthesis and pathogen resistance genes.</title>
        <authorList>
            <person name="Mckernan K.J."/>
            <person name="Helbert Y."/>
            <person name="Kane L.T."/>
            <person name="Ebling H."/>
            <person name="Zhang L."/>
            <person name="Liu B."/>
            <person name="Eaton Z."/>
            <person name="Mclaughlin S."/>
            <person name="Kingan S."/>
            <person name="Baybayan P."/>
            <person name="Concepcion G."/>
            <person name="Jordan M."/>
            <person name="Riva A."/>
            <person name="Barbazuk W."/>
            <person name="Harkins T."/>
        </authorList>
    </citation>
    <scope>NUCLEOTIDE SEQUENCE [LARGE SCALE GENOMIC DNA]</scope>
    <source>
        <strain evidence="3 4">cv. Jamaican Lion 4</strain>
        <strain evidence="2">Father</strain>
        <strain evidence="1">Mother</strain>
        <tissue evidence="2">Leaf</tissue>
    </source>
</reference>
<dbReference type="PANTHER" id="PTHR33232">
    <property type="entry name" value="PROTEIN SIEVE ELEMENT OCCLUSION B-LIKE"/>
    <property type="match status" value="1"/>
</dbReference>
<dbReference type="EMBL" id="JAATIP010000174">
    <property type="protein sequence ID" value="KAF4363609.1"/>
    <property type="molecule type" value="Genomic_DNA"/>
</dbReference>
<organism evidence="2 4">
    <name type="scientific">Cannabis sativa</name>
    <name type="common">Hemp</name>
    <name type="synonym">Marijuana</name>
    <dbReference type="NCBI Taxonomy" id="3483"/>
    <lineage>
        <taxon>Eukaryota</taxon>
        <taxon>Viridiplantae</taxon>
        <taxon>Streptophyta</taxon>
        <taxon>Embryophyta</taxon>
        <taxon>Tracheophyta</taxon>
        <taxon>Spermatophyta</taxon>
        <taxon>Magnoliopsida</taxon>
        <taxon>eudicotyledons</taxon>
        <taxon>Gunneridae</taxon>
        <taxon>Pentapetalae</taxon>
        <taxon>rosids</taxon>
        <taxon>fabids</taxon>
        <taxon>Rosales</taxon>
        <taxon>Cannabaceae</taxon>
        <taxon>Cannabis</taxon>
    </lineage>
</organism>
<accession>A0A7J6H3L2</accession>
<dbReference type="Proteomes" id="UP000583929">
    <property type="component" value="Unassembled WGS sequence"/>
</dbReference>
<evidence type="ECO:0000313" key="3">
    <source>
        <dbReference type="Proteomes" id="UP000525078"/>
    </source>
</evidence>
<dbReference type="GO" id="GO:0010088">
    <property type="term" value="P:phloem development"/>
    <property type="evidence" value="ECO:0007669"/>
    <property type="project" value="InterPro"/>
</dbReference>
<evidence type="ECO:0000313" key="2">
    <source>
        <dbReference type="EMBL" id="KAF4389872.1"/>
    </source>
</evidence>
<protein>
    <submittedName>
        <fullName evidence="2">Uncharacterized protein</fullName>
    </submittedName>
</protein>
<keyword evidence="4" id="KW-1185">Reference proteome</keyword>
<dbReference type="InterPro" id="IPR039299">
    <property type="entry name" value="SEOA"/>
</dbReference>
<dbReference type="AlphaFoldDB" id="A0A7J6H3L2"/>
<sequence length="117" mass="14065">MKMDSHYEIVWVPIVDNWDEDKLILFEILRNQMEWHPIGHHSVVSTVVRRYIKEKWNFNKKPILVVIDKQGVVVHHDATNMICIWGNTAYPFTINREKLLFKREGTFTSMEVKIWNQ</sequence>